<name>A0A100VTP5_9MYCO</name>
<feature type="binding site" evidence="4">
    <location>
        <position position="205"/>
    </location>
    <ligand>
        <name>pyruvate</name>
        <dbReference type="ChEBI" id="CHEBI:15361"/>
    </ligand>
</feature>
<dbReference type="SMART" id="SM01130">
    <property type="entry name" value="DHDPS"/>
    <property type="match status" value="1"/>
</dbReference>
<evidence type="ECO:0000313" key="6">
    <source>
        <dbReference type="Proteomes" id="UP000069620"/>
    </source>
</evidence>
<dbReference type="PRINTS" id="PR00146">
    <property type="entry name" value="DHPICSNTHASE"/>
</dbReference>
<dbReference type="OrthoDB" id="9778880at2"/>
<reference evidence="6" key="1">
    <citation type="journal article" date="2016" name="Genome Announc.">
        <title>Draft Genome Sequences of Five Rapidly Growing Mycobacterium Species, M. thermoresistibile, M. fortuitum subsp. acetamidolyticum, M. canariasense, M. brisbanense, and M. novocastrense.</title>
        <authorList>
            <person name="Katahira K."/>
            <person name="Ogura Y."/>
            <person name="Gotoh Y."/>
            <person name="Hayashi T."/>
        </authorList>
    </citation>
    <scope>NUCLEOTIDE SEQUENCE [LARGE SCALE GENOMIC DNA]</scope>
    <source>
        <strain evidence="6">JCM15654</strain>
    </source>
</reference>
<evidence type="ECO:0000256" key="3">
    <source>
        <dbReference type="PIRSR" id="PIRSR001365-1"/>
    </source>
</evidence>
<feature type="active site" description="Proton donor/acceptor" evidence="3">
    <location>
        <position position="136"/>
    </location>
</feature>
<dbReference type="AlphaFoldDB" id="A0A100VTP5"/>
<protein>
    <submittedName>
        <fullName evidence="5">Dihydrodipicolinate synthase</fullName>
    </submittedName>
</protein>
<dbReference type="RefSeq" id="WP_062827136.1">
    <property type="nucleotide sequence ID" value="NZ_BCSX01000001.1"/>
</dbReference>
<comment type="similarity">
    <text evidence="2">Belongs to the DapA family.</text>
</comment>
<evidence type="ECO:0000256" key="1">
    <source>
        <dbReference type="ARBA" id="ARBA00023239"/>
    </source>
</evidence>
<gene>
    <name evidence="5" type="ORF">RMCB_0028</name>
</gene>
<dbReference type="InterPro" id="IPR013785">
    <property type="entry name" value="Aldolase_TIM"/>
</dbReference>
<dbReference type="Proteomes" id="UP000069620">
    <property type="component" value="Unassembled WGS sequence"/>
</dbReference>
<keyword evidence="1 2" id="KW-0456">Lyase</keyword>
<dbReference type="CDD" id="cd00408">
    <property type="entry name" value="DHDPS-like"/>
    <property type="match status" value="1"/>
</dbReference>
<accession>A0A100VTP5</accession>
<feature type="active site" description="Schiff-base intermediate with substrate" evidence="3">
    <location>
        <position position="164"/>
    </location>
</feature>
<dbReference type="PANTHER" id="PTHR12128:SF72">
    <property type="entry name" value="DIHYDRODIPICOLINATE SYNTHASE"/>
    <property type="match status" value="1"/>
</dbReference>
<keyword evidence="6" id="KW-1185">Reference proteome</keyword>
<evidence type="ECO:0000313" key="5">
    <source>
        <dbReference type="EMBL" id="GAS85932.1"/>
    </source>
</evidence>
<dbReference type="EMBL" id="BCSX01000001">
    <property type="protein sequence ID" value="GAS85932.1"/>
    <property type="molecule type" value="Genomic_DNA"/>
</dbReference>
<dbReference type="GO" id="GO:0008840">
    <property type="term" value="F:4-hydroxy-tetrahydrodipicolinate synthase activity"/>
    <property type="evidence" value="ECO:0007669"/>
    <property type="project" value="TreeGrafter"/>
</dbReference>
<evidence type="ECO:0000256" key="4">
    <source>
        <dbReference type="PIRSR" id="PIRSR001365-2"/>
    </source>
</evidence>
<proteinExistence type="inferred from homology"/>
<dbReference type="PANTHER" id="PTHR12128">
    <property type="entry name" value="DIHYDRODIPICOLINATE SYNTHASE"/>
    <property type="match status" value="1"/>
</dbReference>
<organism evidence="5 6">
    <name type="scientific">Mycolicibacterium brisbanense</name>
    <dbReference type="NCBI Taxonomy" id="146020"/>
    <lineage>
        <taxon>Bacteria</taxon>
        <taxon>Bacillati</taxon>
        <taxon>Actinomycetota</taxon>
        <taxon>Actinomycetes</taxon>
        <taxon>Mycobacteriales</taxon>
        <taxon>Mycobacteriaceae</taxon>
        <taxon>Mycolicibacterium</taxon>
    </lineage>
</organism>
<dbReference type="STRING" id="146020.RMCB_0028"/>
<dbReference type="Pfam" id="PF00701">
    <property type="entry name" value="DHDPS"/>
    <property type="match status" value="1"/>
</dbReference>
<dbReference type="SUPFAM" id="SSF51569">
    <property type="entry name" value="Aldolase"/>
    <property type="match status" value="1"/>
</dbReference>
<dbReference type="PIRSF" id="PIRSF001365">
    <property type="entry name" value="DHDPS"/>
    <property type="match status" value="1"/>
</dbReference>
<sequence>MTTQPWHGIVVATALPFNADLSVDYDAYAEHVKWLAENGCHGVTPNGSLGEYQCLSREERAKVVAVAVEAAPDGFSVVPGTGAYGSGEALNWARQAKDAGAHALLSLPPNAYRADDDIVVAHYEQVASAGLPVVAYNNPYDTKVDLSPALLARLHAEGLIVAVKEFSGDVRRIYELQELAPDLDVLVGTDDVVLELAIAGAKGWIAGYPNALPVASAQLWDFAVAQDLDQALPLYRDLHSLLRWDSKPAFVQAIKLSMDVAGRKGGACRPPRLPLSPEIAAKVRKDTEEALSRGYR</sequence>
<dbReference type="InterPro" id="IPR002220">
    <property type="entry name" value="DapA-like"/>
</dbReference>
<evidence type="ECO:0000256" key="2">
    <source>
        <dbReference type="PIRNR" id="PIRNR001365"/>
    </source>
</evidence>
<reference evidence="6" key="2">
    <citation type="submission" date="2016-02" db="EMBL/GenBank/DDBJ databases">
        <title>Draft genome sequence of five rapidly growing Mycobacterium species.</title>
        <authorList>
            <person name="Katahira K."/>
            <person name="Gotou Y."/>
            <person name="Iida K."/>
            <person name="Ogura Y."/>
            <person name="Hayashi T."/>
        </authorList>
    </citation>
    <scope>NUCLEOTIDE SEQUENCE [LARGE SCALE GENOMIC DNA]</scope>
    <source>
        <strain evidence="6">JCM15654</strain>
    </source>
</reference>
<dbReference type="Gene3D" id="3.20.20.70">
    <property type="entry name" value="Aldolase class I"/>
    <property type="match status" value="1"/>
</dbReference>
<comment type="caution">
    <text evidence="5">The sequence shown here is derived from an EMBL/GenBank/DDBJ whole genome shotgun (WGS) entry which is preliminary data.</text>
</comment>